<keyword evidence="4 6" id="KW-1133">Transmembrane helix</keyword>
<dbReference type="PANTHER" id="PTHR23511:SF5">
    <property type="entry name" value="MAJOR FACILITATOR-TYPE TRANSPORTER HXNZ-RELATED"/>
    <property type="match status" value="1"/>
</dbReference>
<dbReference type="InterPro" id="IPR020846">
    <property type="entry name" value="MFS_dom"/>
</dbReference>
<dbReference type="InterPro" id="IPR036259">
    <property type="entry name" value="MFS_trans_sf"/>
</dbReference>
<feature type="domain" description="Major facilitator superfamily (MFS) profile" evidence="7">
    <location>
        <begin position="48"/>
        <end position="505"/>
    </location>
</feature>
<feature type="transmembrane region" description="Helical" evidence="6">
    <location>
        <begin position="114"/>
        <end position="134"/>
    </location>
</feature>
<feature type="transmembrane region" description="Helical" evidence="6">
    <location>
        <begin position="85"/>
        <end position="107"/>
    </location>
</feature>
<dbReference type="PROSITE" id="PS50850">
    <property type="entry name" value="MFS"/>
    <property type="match status" value="1"/>
</dbReference>
<feature type="transmembrane region" description="Helical" evidence="6">
    <location>
        <begin position="200"/>
        <end position="221"/>
    </location>
</feature>
<evidence type="ECO:0000256" key="5">
    <source>
        <dbReference type="ARBA" id="ARBA00023136"/>
    </source>
</evidence>
<name>A0A8J6C9Y8_DIALT</name>
<dbReference type="OrthoDB" id="4139357at2759"/>
<accession>A0A8J6C9Y8</accession>
<dbReference type="GO" id="GO:0016020">
    <property type="term" value="C:membrane"/>
    <property type="evidence" value="ECO:0007669"/>
    <property type="project" value="UniProtKB-SubCell"/>
</dbReference>
<comment type="subcellular location">
    <subcellularLocation>
        <location evidence="1">Membrane</location>
        <topology evidence="1">Multi-pass membrane protein</topology>
    </subcellularLocation>
</comment>
<dbReference type="PROSITE" id="PS00216">
    <property type="entry name" value="SUGAR_TRANSPORT_1"/>
    <property type="match status" value="1"/>
</dbReference>
<evidence type="ECO:0000313" key="9">
    <source>
        <dbReference type="Proteomes" id="UP000751190"/>
    </source>
</evidence>
<evidence type="ECO:0000313" key="8">
    <source>
        <dbReference type="EMBL" id="KAG8465024.1"/>
    </source>
</evidence>
<evidence type="ECO:0000256" key="4">
    <source>
        <dbReference type="ARBA" id="ARBA00022989"/>
    </source>
</evidence>
<dbReference type="OMA" id="WDVVIYS"/>
<keyword evidence="9" id="KW-1185">Reference proteome</keyword>
<dbReference type="Gene3D" id="1.20.1250.20">
    <property type="entry name" value="MFS general substrate transporter like domains"/>
    <property type="match status" value="1"/>
</dbReference>
<evidence type="ECO:0000259" key="7">
    <source>
        <dbReference type="PROSITE" id="PS50850"/>
    </source>
</evidence>
<reference evidence="8" key="1">
    <citation type="submission" date="2021-05" db="EMBL/GenBank/DDBJ databases">
        <title>The genome of the haptophyte Pavlova lutheri (Diacronema luteri, Pavlovales) - a model for lipid biosynthesis in eukaryotic algae.</title>
        <authorList>
            <person name="Hulatt C.J."/>
            <person name="Posewitz M.C."/>
        </authorList>
    </citation>
    <scope>NUCLEOTIDE SEQUENCE</scope>
    <source>
        <strain evidence="8">NIVA-4/92</strain>
    </source>
</reference>
<dbReference type="InterPro" id="IPR005829">
    <property type="entry name" value="Sugar_transporter_CS"/>
</dbReference>
<dbReference type="Pfam" id="PF07690">
    <property type="entry name" value="MFS_1"/>
    <property type="match status" value="1"/>
</dbReference>
<dbReference type="GO" id="GO:0022857">
    <property type="term" value="F:transmembrane transporter activity"/>
    <property type="evidence" value="ECO:0007669"/>
    <property type="project" value="InterPro"/>
</dbReference>
<evidence type="ECO:0000256" key="1">
    <source>
        <dbReference type="ARBA" id="ARBA00004141"/>
    </source>
</evidence>
<evidence type="ECO:0000256" key="2">
    <source>
        <dbReference type="ARBA" id="ARBA00022448"/>
    </source>
</evidence>
<feature type="transmembrane region" description="Helical" evidence="6">
    <location>
        <begin position="140"/>
        <end position="160"/>
    </location>
</feature>
<dbReference type="EMBL" id="JAGTXO010000011">
    <property type="protein sequence ID" value="KAG8465024.1"/>
    <property type="molecule type" value="Genomic_DNA"/>
</dbReference>
<dbReference type="InterPro" id="IPR011701">
    <property type="entry name" value="MFS"/>
</dbReference>
<organism evidence="8 9">
    <name type="scientific">Diacronema lutheri</name>
    <name type="common">Unicellular marine alga</name>
    <name type="synonym">Monochrysis lutheri</name>
    <dbReference type="NCBI Taxonomy" id="2081491"/>
    <lineage>
        <taxon>Eukaryota</taxon>
        <taxon>Haptista</taxon>
        <taxon>Haptophyta</taxon>
        <taxon>Pavlovophyceae</taxon>
        <taxon>Pavlovales</taxon>
        <taxon>Pavlovaceae</taxon>
        <taxon>Diacronema</taxon>
    </lineage>
</organism>
<evidence type="ECO:0000256" key="3">
    <source>
        <dbReference type="ARBA" id="ARBA00022692"/>
    </source>
</evidence>
<keyword evidence="5 6" id="KW-0472">Membrane</keyword>
<protein>
    <recommendedName>
        <fullName evidence="7">Major facilitator superfamily (MFS) profile domain-containing protein</fullName>
    </recommendedName>
</protein>
<gene>
    <name evidence="8" type="ORF">KFE25_012387</name>
</gene>
<proteinExistence type="predicted"/>
<keyword evidence="2" id="KW-0813">Transport</keyword>
<dbReference type="AlphaFoldDB" id="A0A8J6C9Y8"/>
<feature type="transmembrane region" description="Helical" evidence="6">
    <location>
        <begin position="172"/>
        <end position="194"/>
    </location>
</feature>
<comment type="caution">
    <text evidence="8">The sequence shown here is derived from an EMBL/GenBank/DDBJ whole genome shotgun (WGS) entry which is preliminary data.</text>
</comment>
<evidence type="ECO:0000256" key="6">
    <source>
        <dbReference type="SAM" id="Phobius"/>
    </source>
</evidence>
<dbReference type="Pfam" id="PF00083">
    <property type="entry name" value="Sugar_tr"/>
    <property type="match status" value="1"/>
</dbReference>
<dbReference type="SUPFAM" id="SSF103473">
    <property type="entry name" value="MFS general substrate transporter"/>
    <property type="match status" value="1"/>
</dbReference>
<dbReference type="Proteomes" id="UP000751190">
    <property type="component" value="Unassembled WGS sequence"/>
</dbReference>
<sequence length="564" mass="57038">MRPSAQPLLEHVVEPRRKLPFGDAAGAPHPTPQELLDALPLSRFHARLFAVCGCAWLLDGMEVILLSFVGPAVRCEWAGVSDYDAALMTTVVFAGMTVGAVSWGALADTAGRRSALGASTTVVLCAGLACAAAPSFGWLLCAQACMGVGVSGAHVAFTLLTECTPQSARGRAGIALSAFWSAGAVAEAALAQLVLPRYGWRALVALSTAPAILLLVALPCVPESPRFYAARGLHAEAEAGARAAARQSGAHAPRAALRVARGENAGAREPHGCASGSALRALLSVDVRRPALTVAMLWLGCSSVYYGAVLLAPQIFAEDRCGFYARAHATAGDGGGAPARADAAGRARQAAAGECALALTGEQLFSNLVATAGEVPGLLLTLGAIDALGRRRTMAFGGALVAAAFACAMPCASAGAQAGALFVARGAAIGYFQAAYVYSGEALPNSVRGVGLGCCTTFSRLGGMATPFVAEVVASRASPRLALAVYAALALACAALAASLELETHGMPLFDTVDELRAALARARAPRPPHGADGAVAPDDARRSRVGAGVALGRALGGLSGLPA</sequence>
<dbReference type="PANTHER" id="PTHR23511">
    <property type="entry name" value="SYNAPTIC VESICLE GLYCOPROTEIN 2"/>
    <property type="match status" value="1"/>
</dbReference>
<keyword evidence="3 6" id="KW-0812">Transmembrane</keyword>
<feature type="transmembrane region" description="Helical" evidence="6">
    <location>
        <begin position="48"/>
        <end position="73"/>
    </location>
</feature>
<dbReference type="InterPro" id="IPR005828">
    <property type="entry name" value="MFS_sugar_transport-like"/>
</dbReference>